<dbReference type="Proteomes" id="UP000255269">
    <property type="component" value="Unassembled WGS sequence"/>
</dbReference>
<dbReference type="AlphaFoldDB" id="A0A377Q2I1"/>
<accession>A0A377Q2I1</accession>
<sequence>MIKGNIENLENVKINKELFCSLAGITKRTLSNWNKNGKVEICGNEVIVPKNQILILNKEVLSVGNKIEEKYKIMLRKKVKASLMKLEKIEEDLVEINILLKA</sequence>
<evidence type="ECO:0000313" key="1">
    <source>
        <dbReference type="EMBL" id="STQ88930.1"/>
    </source>
</evidence>
<evidence type="ECO:0000313" key="2">
    <source>
        <dbReference type="Proteomes" id="UP000255269"/>
    </source>
</evidence>
<organism evidence="1 2">
    <name type="scientific">Helicobacter pullorum</name>
    <dbReference type="NCBI Taxonomy" id="35818"/>
    <lineage>
        <taxon>Bacteria</taxon>
        <taxon>Pseudomonadati</taxon>
        <taxon>Campylobacterota</taxon>
        <taxon>Epsilonproteobacteria</taxon>
        <taxon>Campylobacterales</taxon>
        <taxon>Helicobacteraceae</taxon>
        <taxon>Helicobacter</taxon>
    </lineage>
</organism>
<dbReference type="RefSeq" id="WP_065827222.1">
    <property type="nucleotide sequence ID" value="NZ_MAPE01000111.1"/>
</dbReference>
<name>A0A377Q2I1_9HELI</name>
<reference evidence="1 2" key="1">
    <citation type="submission" date="2018-06" db="EMBL/GenBank/DDBJ databases">
        <authorList>
            <consortium name="Pathogen Informatics"/>
            <person name="Doyle S."/>
        </authorList>
    </citation>
    <scope>NUCLEOTIDE SEQUENCE [LARGE SCALE GENOMIC DNA]</scope>
    <source>
        <strain evidence="1 2">NCTC13156</strain>
    </source>
</reference>
<gene>
    <name evidence="1" type="ORF">NCTC13156_01737</name>
</gene>
<dbReference type="EMBL" id="UGJF01000002">
    <property type="protein sequence ID" value="STQ88930.1"/>
    <property type="molecule type" value="Genomic_DNA"/>
</dbReference>
<proteinExistence type="predicted"/>
<protein>
    <submittedName>
        <fullName evidence="1">Uncharacterized protein</fullName>
    </submittedName>
</protein>